<evidence type="ECO:0000313" key="1">
    <source>
        <dbReference type="EMBL" id="AZS07360.1"/>
    </source>
</evidence>
<sequence>MKAAVVIPFRDRGKDPLRPANLKRVLQHWEGFNAPVFVVDDGRSGEASFNRSAAYNRGAAMTDADVIVYSEADLIVDFRQIVAGIKLAAEKPGLVVPFSRFMAMAESDSIEVRKGNLPPHLADAQQIRGERRSIGAVNIVSREALNLIGQYDECFEGAWHDDDAMELAFRITCGPTRFVDGPGYHLYHLPGAQGEHLSDADRAATAANKRRWELYLEAKTPERIRELTAGAPE</sequence>
<dbReference type="EMBL" id="MK279849">
    <property type="protein sequence ID" value="AZS07360.1"/>
    <property type="molecule type" value="Genomic_DNA"/>
</dbReference>
<proteinExistence type="predicted"/>
<dbReference type="InterPro" id="IPR029044">
    <property type="entry name" value="Nucleotide-diphossugar_trans"/>
</dbReference>
<organism evidence="1 2">
    <name type="scientific">Mycobacterium phage Duke13</name>
    <dbReference type="NCBI Taxonomy" id="2499038"/>
    <lineage>
        <taxon>Viruses</taxon>
        <taxon>Duplodnaviria</taxon>
        <taxon>Heunggongvirae</taxon>
        <taxon>Uroviricota</taxon>
        <taxon>Caudoviricetes</taxon>
        <taxon>Omegavirus</taxon>
        <taxon>Omegavirus baka</taxon>
    </lineage>
</organism>
<dbReference type="Proteomes" id="UP000287876">
    <property type="component" value="Segment"/>
</dbReference>
<protein>
    <submittedName>
        <fullName evidence="1">Glycosyltransferase</fullName>
    </submittedName>
</protein>
<reference evidence="1 2" key="1">
    <citation type="submission" date="2018-12" db="EMBL/GenBank/DDBJ databases">
        <authorList>
            <person name="Betsko A.J."/>
            <person name="Stoner T.H."/>
            <person name="Garlena R.A."/>
            <person name="Russell D.A."/>
            <person name="Pope W.H."/>
            <person name="Jacobs-Sera D."/>
            <person name="Hatfull G.F."/>
        </authorList>
    </citation>
    <scope>NUCLEOTIDE SEQUENCE [LARGE SCALE GENOMIC DNA]</scope>
</reference>
<dbReference type="Gene3D" id="3.90.550.10">
    <property type="entry name" value="Spore Coat Polysaccharide Biosynthesis Protein SpsA, Chain A"/>
    <property type="match status" value="1"/>
</dbReference>
<accession>A0A3S9UAN6</accession>
<dbReference type="SUPFAM" id="SSF53448">
    <property type="entry name" value="Nucleotide-diphospho-sugar transferases"/>
    <property type="match status" value="1"/>
</dbReference>
<name>A0A3S9UAN6_9CAUD</name>
<evidence type="ECO:0000313" key="2">
    <source>
        <dbReference type="Proteomes" id="UP000287876"/>
    </source>
</evidence>
<gene>
    <name evidence="1" type="primary">16</name>
    <name evidence="1" type="ORF">PBI_DUKE13_16</name>
</gene>